<dbReference type="PANTHER" id="PTHR11360:SF284">
    <property type="entry name" value="EG:103B4.3 PROTEIN-RELATED"/>
    <property type="match status" value="1"/>
</dbReference>
<sequence>MTLCDYLTKDRLKCITIVLASSMIISINNGIMYVPGIYVPYWREEMNASRFELDFIGSLQMGFAFCQGLGIGMLYMSAVVAVTTNFDEKRPIAMGIVTCGTGLGVSSMSFFIPLLLKKTGWRSSMYILSGLSICLALFGACLISRKNQKHRSSSTYFTDVLPRGIFEDVQLPVQLYGSTRELNSAIKLTDLVDVRYGHHLLGNLGSYFYMTQINQIHLKDLRKKKKALSLLIIPEYDLYLAGMLLLSCVFIVPFIFIYDWLTIKGFSANQISIVLLMNGVFGGFSRLLIGFVSNMKCSKVVIILLFCLGISGILSISCTYFNEPWQYAIYSAIDGICCGAYSVLQPLVLVEILSRDHITQGLGILLFVCGLGYLFGVPILAMVYDQWKSYELCYRICGIVCLIASGLVFTMWMLSYRKVRLEIAELKLKQNLERSYQLYGRRQTDSSTSTIQLKDIE</sequence>
<dbReference type="Pfam" id="PF07690">
    <property type="entry name" value="MFS_1"/>
    <property type="match status" value="1"/>
</dbReference>
<evidence type="ECO:0000313" key="2">
    <source>
        <dbReference type="Proteomes" id="UP000050795"/>
    </source>
</evidence>
<dbReference type="InterPro" id="IPR050327">
    <property type="entry name" value="Proton-linked_MCT"/>
</dbReference>
<dbReference type="Proteomes" id="UP000050795">
    <property type="component" value="Unassembled WGS sequence"/>
</dbReference>
<feature type="transmembrane region" description="Helical" evidence="1">
    <location>
        <begin position="270"/>
        <end position="289"/>
    </location>
</feature>
<dbReference type="WBParaSite" id="TREG1_64500.1">
    <property type="protein sequence ID" value="TREG1_64500.1"/>
    <property type="gene ID" value="TREG1_64500"/>
</dbReference>
<organism evidence="2 3">
    <name type="scientific">Trichobilharzia regenti</name>
    <name type="common">Nasal bird schistosome</name>
    <dbReference type="NCBI Taxonomy" id="157069"/>
    <lineage>
        <taxon>Eukaryota</taxon>
        <taxon>Metazoa</taxon>
        <taxon>Spiralia</taxon>
        <taxon>Lophotrochozoa</taxon>
        <taxon>Platyhelminthes</taxon>
        <taxon>Trematoda</taxon>
        <taxon>Digenea</taxon>
        <taxon>Strigeidida</taxon>
        <taxon>Schistosomatoidea</taxon>
        <taxon>Schistosomatidae</taxon>
        <taxon>Trichobilharzia</taxon>
    </lineage>
</organism>
<dbReference type="PANTHER" id="PTHR11360">
    <property type="entry name" value="MONOCARBOXYLATE TRANSPORTER"/>
    <property type="match status" value="1"/>
</dbReference>
<feature type="transmembrane region" description="Helical" evidence="1">
    <location>
        <begin position="328"/>
        <end position="350"/>
    </location>
</feature>
<feature type="transmembrane region" description="Helical" evidence="1">
    <location>
        <begin position="362"/>
        <end position="384"/>
    </location>
</feature>
<keyword evidence="1" id="KW-0812">Transmembrane</keyword>
<evidence type="ECO:0000313" key="3">
    <source>
        <dbReference type="WBParaSite" id="TREG1_64500.1"/>
    </source>
</evidence>
<feature type="transmembrane region" description="Helical" evidence="1">
    <location>
        <begin position="92"/>
        <end position="112"/>
    </location>
</feature>
<keyword evidence="1" id="KW-1133">Transmembrane helix</keyword>
<feature type="transmembrane region" description="Helical" evidence="1">
    <location>
        <begin position="124"/>
        <end position="143"/>
    </location>
</feature>
<reference evidence="2" key="1">
    <citation type="submission" date="2022-06" db="EMBL/GenBank/DDBJ databases">
        <authorList>
            <person name="Berger JAMES D."/>
            <person name="Berger JAMES D."/>
        </authorList>
    </citation>
    <scope>NUCLEOTIDE SEQUENCE [LARGE SCALE GENOMIC DNA]</scope>
</reference>
<dbReference type="AlphaFoldDB" id="A0AA85K024"/>
<dbReference type="SUPFAM" id="SSF103473">
    <property type="entry name" value="MFS general substrate transporter"/>
    <property type="match status" value="1"/>
</dbReference>
<feature type="transmembrane region" description="Helical" evidence="1">
    <location>
        <begin position="301"/>
        <end position="322"/>
    </location>
</feature>
<dbReference type="InterPro" id="IPR036259">
    <property type="entry name" value="MFS_trans_sf"/>
</dbReference>
<dbReference type="Gene3D" id="1.20.1250.20">
    <property type="entry name" value="MFS general substrate transporter like domains"/>
    <property type="match status" value="2"/>
</dbReference>
<dbReference type="GO" id="GO:0008028">
    <property type="term" value="F:monocarboxylic acid transmembrane transporter activity"/>
    <property type="evidence" value="ECO:0007669"/>
    <property type="project" value="TreeGrafter"/>
</dbReference>
<keyword evidence="2" id="KW-1185">Reference proteome</keyword>
<feature type="transmembrane region" description="Helical" evidence="1">
    <location>
        <begin position="238"/>
        <end position="258"/>
    </location>
</feature>
<dbReference type="InterPro" id="IPR011701">
    <property type="entry name" value="MFS"/>
</dbReference>
<feature type="transmembrane region" description="Helical" evidence="1">
    <location>
        <begin position="12"/>
        <end position="35"/>
    </location>
</feature>
<reference evidence="3" key="2">
    <citation type="submission" date="2023-11" db="UniProtKB">
        <authorList>
            <consortium name="WormBaseParasite"/>
        </authorList>
    </citation>
    <scope>IDENTIFICATION</scope>
</reference>
<proteinExistence type="predicted"/>
<keyword evidence="1" id="KW-0472">Membrane</keyword>
<protein>
    <submittedName>
        <fullName evidence="3">MFS domain-containing protein</fullName>
    </submittedName>
</protein>
<accession>A0AA85K024</accession>
<feature type="transmembrane region" description="Helical" evidence="1">
    <location>
        <begin position="55"/>
        <end position="80"/>
    </location>
</feature>
<feature type="transmembrane region" description="Helical" evidence="1">
    <location>
        <begin position="396"/>
        <end position="414"/>
    </location>
</feature>
<evidence type="ECO:0000256" key="1">
    <source>
        <dbReference type="SAM" id="Phobius"/>
    </source>
</evidence>
<name>A0AA85K024_TRIRE</name>